<accession>A0A561TDS7</accession>
<keyword evidence="2" id="KW-1133">Transmembrane helix</keyword>
<dbReference type="Proteomes" id="UP000316603">
    <property type="component" value="Unassembled WGS sequence"/>
</dbReference>
<evidence type="ECO:0000256" key="2">
    <source>
        <dbReference type="SAM" id="Phobius"/>
    </source>
</evidence>
<evidence type="ECO:0000313" key="3">
    <source>
        <dbReference type="EMBL" id="TWF85245.1"/>
    </source>
</evidence>
<evidence type="ECO:0000256" key="1">
    <source>
        <dbReference type="SAM" id="MobiDB-lite"/>
    </source>
</evidence>
<dbReference type="AlphaFoldDB" id="A0A561TDS7"/>
<name>A0A561TDS7_9ACTN</name>
<keyword evidence="2" id="KW-0472">Membrane</keyword>
<feature type="compositionally biased region" description="Pro residues" evidence="1">
    <location>
        <begin position="81"/>
        <end position="94"/>
    </location>
</feature>
<dbReference type="EMBL" id="VIWV01000001">
    <property type="protein sequence ID" value="TWF85245.1"/>
    <property type="molecule type" value="Genomic_DNA"/>
</dbReference>
<keyword evidence="4" id="KW-1185">Reference proteome</keyword>
<reference evidence="3 4" key="1">
    <citation type="submission" date="2019-06" db="EMBL/GenBank/DDBJ databases">
        <title>Sequencing the genomes of 1000 actinobacteria strains.</title>
        <authorList>
            <person name="Klenk H.-P."/>
        </authorList>
    </citation>
    <scope>NUCLEOTIDE SEQUENCE [LARGE SCALE GENOMIC DNA]</scope>
    <source>
        <strain evidence="3 4">DSM 41695</strain>
    </source>
</reference>
<proteinExistence type="predicted"/>
<feature type="region of interest" description="Disordered" evidence="1">
    <location>
        <begin position="68"/>
        <end position="96"/>
    </location>
</feature>
<protein>
    <submittedName>
        <fullName evidence="3">Uncharacterized protein</fullName>
    </submittedName>
</protein>
<feature type="transmembrane region" description="Helical" evidence="2">
    <location>
        <begin position="40"/>
        <end position="61"/>
    </location>
</feature>
<comment type="caution">
    <text evidence="3">The sequence shown here is derived from an EMBL/GenBank/DDBJ whole genome shotgun (WGS) entry which is preliminary data.</text>
</comment>
<keyword evidence="2" id="KW-0812">Transmembrane</keyword>
<gene>
    <name evidence="3" type="ORF">FHX78_112195</name>
</gene>
<feature type="region of interest" description="Disordered" evidence="1">
    <location>
        <begin position="212"/>
        <end position="300"/>
    </location>
</feature>
<sequence length="300" mass="31048">MSDELAAALREMAARHETPPRVDAAGIRDRARRRSRRRRVTAVLGTAATAACALTAVAFTLHTGDPAGHHQIPGAASATPTPTPTPTPTSPAPAPAGVLDLGRHTLTVGDRVMRVDSHSFARFPDGSRMTVVAKAPLESLPLEGAEASGADVKVPYLVELRTPDREPVYVGALAFDVKALAAFPAKAGWAGMSVRDAEWFYRRARVGDRIEITSTPAPGAAETTATPRYTAPTPGHAGTTPGHAGTAPGHAGTASEYAGTTDRSTATPTDTGTADRSTATPTDAGTADRSTPPRRMTGPP</sequence>
<feature type="compositionally biased region" description="Low complexity" evidence="1">
    <location>
        <begin position="215"/>
        <end position="276"/>
    </location>
</feature>
<organism evidence="3 4">
    <name type="scientific">Streptomyces capillispiralis</name>
    <dbReference type="NCBI Taxonomy" id="68182"/>
    <lineage>
        <taxon>Bacteria</taxon>
        <taxon>Bacillati</taxon>
        <taxon>Actinomycetota</taxon>
        <taxon>Actinomycetes</taxon>
        <taxon>Kitasatosporales</taxon>
        <taxon>Streptomycetaceae</taxon>
        <taxon>Streptomyces</taxon>
    </lineage>
</organism>
<evidence type="ECO:0000313" key="4">
    <source>
        <dbReference type="Proteomes" id="UP000316603"/>
    </source>
</evidence>
<dbReference type="RefSeq" id="WP_189908530.1">
    <property type="nucleotide sequence ID" value="NZ_BNCE01000001.1"/>
</dbReference>